<keyword evidence="4 5" id="KW-0472">Membrane</keyword>
<dbReference type="Gene3D" id="1.20.1300.10">
    <property type="entry name" value="Fumarate reductase/succinate dehydrogenase, transmembrane subunit"/>
    <property type="match status" value="1"/>
</dbReference>
<dbReference type="RefSeq" id="WP_068997484.1">
    <property type="nucleotide sequence ID" value="NZ_MDTQ01000001.1"/>
</dbReference>
<dbReference type="GO" id="GO:0016020">
    <property type="term" value="C:membrane"/>
    <property type="evidence" value="ECO:0007669"/>
    <property type="project" value="InterPro"/>
</dbReference>
<gene>
    <name evidence="6" type="ORF">BFW38_05540</name>
</gene>
<evidence type="ECO:0000256" key="5">
    <source>
        <dbReference type="SAM" id="Phobius"/>
    </source>
</evidence>
<evidence type="ECO:0000313" key="6">
    <source>
        <dbReference type="EMBL" id="ODC03089.1"/>
    </source>
</evidence>
<feature type="transmembrane region" description="Helical" evidence="5">
    <location>
        <begin position="69"/>
        <end position="91"/>
    </location>
</feature>
<dbReference type="InterPro" id="IPR003510">
    <property type="entry name" value="Fumarate_red_C"/>
</dbReference>
<organism evidence="6 7">
    <name type="scientific">Terasakiispira papahanaumokuakeensis</name>
    <dbReference type="NCBI Taxonomy" id="197479"/>
    <lineage>
        <taxon>Bacteria</taxon>
        <taxon>Pseudomonadati</taxon>
        <taxon>Pseudomonadota</taxon>
        <taxon>Gammaproteobacteria</taxon>
        <taxon>Oceanospirillales</taxon>
        <taxon>Terasakiispira</taxon>
    </lineage>
</organism>
<keyword evidence="3 5" id="KW-1133">Transmembrane helix</keyword>
<sequence length="131" mass="14687">MQKPASYRPSMSRRWWLQHQHFVLYMLREATVVPLVFFAGCMIAGLWALNSGAEAWVSWQAFMANPLVILINLLTLAASLFHAATFFPLMPRVMPIRIGAKTLPVNAIVGGMWAVVAIIAIALVAYFIWRA</sequence>
<evidence type="ECO:0000256" key="3">
    <source>
        <dbReference type="ARBA" id="ARBA00022989"/>
    </source>
</evidence>
<evidence type="ECO:0000313" key="7">
    <source>
        <dbReference type="Proteomes" id="UP000094291"/>
    </source>
</evidence>
<dbReference type="InterPro" id="IPR034804">
    <property type="entry name" value="SQR/QFR_C/D"/>
</dbReference>
<evidence type="ECO:0000256" key="2">
    <source>
        <dbReference type="ARBA" id="ARBA00022692"/>
    </source>
</evidence>
<dbReference type="Proteomes" id="UP000094291">
    <property type="component" value="Unassembled WGS sequence"/>
</dbReference>
<reference evidence="6 7" key="1">
    <citation type="submission" date="2016-08" db="EMBL/GenBank/DDBJ databases">
        <authorList>
            <person name="Seilhamer J.J."/>
        </authorList>
    </citation>
    <scope>NUCLEOTIDE SEQUENCE [LARGE SCALE GENOMIC DNA]</scope>
    <source>
        <strain evidence="6 7">PH27A</strain>
    </source>
</reference>
<evidence type="ECO:0000256" key="1">
    <source>
        <dbReference type="ARBA" id="ARBA00022475"/>
    </source>
</evidence>
<dbReference type="SUPFAM" id="SSF81343">
    <property type="entry name" value="Fumarate reductase respiratory complex transmembrane subunits"/>
    <property type="match status" value="1"/>
</dbReference>
<comment type="caution">
    <text evidence="6">The sequence shown here is derived from an EMBL/GenBank/DDBJ whole genome shotgun (WGS) entry which is preliminary data.</text>
</comment>
<dbReference type="STRING" id="197479.BFW38_05540"/>
<dbReference type="Pfam" id="PF02300">
    <property type="entry name" value="Fumarate_red_C"/>
    <property type="match status" value="1"/>
</dbReference>
<accession>A0A1E2V7V2</accession>
<dbReference type="PIRSF" id="PIRSF000180">
    <property type="entry name" value="FrdC"/>
    <property type="match status" value="1"/>
</dbReference>
<keyword evidence="7" id="KW-1185">Reference proteome</keyword>
<proteinExistence type="predicted"/>
<dbReference type="AlphaFoldDB" id="A0A1E2V7V2"/>
<keyword evidence="2 5" id="KW-0812">Transmembrane</keyword>
<dbReference type="OrthoDB" id="8909678at2"/>
<dbReference type="EMBL" id="MDTQ01000001">
    <property type="protein sequence ID" value="ODC03089.1"/>
    <property type="molecule type" value="Genomic_DNA"/>
</dbReference>
<evidence type="ECO:0000256" key="4">
    <source>
        <dbReference type="ARBA" id="ARBA00023136"/>
    </source>
</evidence>
<name>A0A1E2V7V2_9GAMM</name>
<feature type="transmembrane region" description="Helical" evidence="5">
    <location>
        <begin position="21"/>
        <end position="49"/>
    </location>
</feature>
<keyword evidence="1" id="KW-1003">Cell membrane</keyword>
<feature type="transmembrane region" description="Helical" evidence="5">
    <location>
        <begin position="103"/>
        <end position="129"/>
    </location>
</feature>
<protein>
    <submittedName>
        <fullName evidence="6">Fumarate reductase subunit C</fullName>
    </submittedName>
</protein>